<dbReference type="RefSeq" id="WP_013084141.1">
    <property type="nucleotide sequence ID" value="NC_014103.1"/>
</dbReference>
<keyword evidence="1" id="KW-0812">Transmembrane</keyword>
<keyword evidence="1" id="KW-1133">Transmembrane helix</keyword>
<proteinExistence type="predicted"/>
<keyword evidence="1" id="KW-0472">Membrane</keyword>
<dbReference type="EMBL" id="CP001982">
    <property type="protein sequence ID" value="ADF40275.1"/>
    <property type="molecule type" value="Genomic_DNA"/>
</dbReference>
<gene>
    <name evidence="2" type="ordered locus">BMD_3435</name>
</gene>
<dbReference type="Proteomes" id="UP000002365">
    <property type="component" value="Chromosome"/>
</dbReference>
<organism evidence="2 3">
    <name type="scientific">Priestia megaterium (strain DSM 319 / IMG 1521)</name>
    <name type="common">Bacillus megaterium</name>
    <dbReference type="NCBI Taxonomy" id="592022"/>
    <lineage>
        <taxon>Bacteria</taxon>
        <taxon>Bacillati</taxon>
        <taxon>Bacillota</taxon>
        <taxon>Bacilli</taxon>
        <taxon>Bacillales</taxon>
        <taxon>Bacillaceae</taxon>
        <taxon>Priestia</taxon>
    </lineage>
</organism>
<dbReference type="HOGENOM" id="CLU_3004550_0_0_9"/>
<name>D5DIH4_PRIM3</name>
<protein>
    <submittedName>
        <fullName evidence="2">Uncharacterized protein</fullName>
    </submittedName>
</protein>
<evidence type="ECO:0000313" key="2">
    <source>
        <dbReference type="EMBL" id="ADF40275.1"/>
    </source>
</evidence>
<dbReference type="KEGG" id="bmd:BMD_3435"/>
<feature type="transmembrane region" description="Helical" evidence="1">
    <location>
        <begin position="33"/>
        <end position="50"/>
    </location>
</feature>
<evidence type="ECO:0000313" key="3">
    <source>
        <dbReference type="Proteomes" id="UP000002365"/>
    </source>
</evidence>
<accession>D5DIH4</accession>
<evidence type="ECO:0000256" key="1">
    <source>
        <dbReference type="SAM" id="Phobius"/>
    </source>
</evidence>
<dbReference type="AlphaFoldDB" id="D5DIH4"/>
<reference evidence="2 3" key="1">
    <citation type="journal article" date="2011" name="J. Bacteriol.">
        <title>Genome sequences of the biotechnologically important Bacillus megaterium strains QM B1551 and DSM319.</title>
        <authorList>
            <person name="Eppinger M."/>
            <person name="Bunk B."/>
            <person name="Johns M.A."/>
            <person name="Edirisinghe J.N."/>
            <person name="Kutumbaka K.K."/>
            <person name="Koenig S.S."/>
            <person name="Huot Creasy H."/>
            <person name="Rosovitz M.J."/>
            <person name="Riley D.R."/>
            <person name="Daugherty S."/>
            <person name="Martin M."/>
            <person name="Elbourne L.D."/>
            <person name="Paulsen I."/>
            <person name="Biedendieck R."/>
            <person name="Braun C."/>
            <person name="Grayburn S."/>
            <person name="Dhingra S."/>
            <person name="Lukyanchuk V."/>
            <person name="Ball B."/>
            <person name="Ul-Qamar R."/>
            <person name="Seibel J."/>
            <person name="Bremer E."/>
            <person name="Jahn D."/>
            <person name="Ravel J."/>
            <person name="Vary P.S."/>
        </authorList>
    </citation>
    <scope>NUCLEOTIDE SEQUENCE [LARGE SCALE GENOMIC DNA]</scope>
    <source>
        <strain evidence="3">DSM 319 / IMG 1521</strain>
    </source>
</reference>
<sequence>MKKLLSFLFLAALYLYDPSYNRTAFLHKPVVSAFLYGAAIFACALLLVNVKKDRAV</sequence>